<sequence length="333" mass="37695">MSEMWTPRCLRPDYTWPCPMREPIRTTTPPTPRIPGHFQRKLTGYVHNALIKLSGWYCAWFQLPYECNNAHLPFGLVMKQTERTSVEEVAAMMMARAAGMPVPKVLSCGEHYSSTNRPPIFSKSGEHIGYACKPIVSILMTRLPGIDLFDSADDLDVEVEGPWLTELKQCIAAMRKWTSPYGEGICSALGTQIHSTRVPFNSMGPFSDQRELYQYLFSPVSAEGFGSEDSEVEFDKVLAEATKLRELSHRVTFTHGDLKAHNILVTDDGHLSGILDWETGGWYPEYWEFTTAMRSSKDSWWSQTAAWMGGDQYSKELACDRALHRLTGGTYAW</sequence>
<evidence type="ECO:0000259" key="1">
    <source>
        <dbReference type="Pfam" id="PF01636"/>
    </source>
</evidence>
<dbReference type="RefSeq" id="XP_023624519.1">
    <property type="nucleotide sequence ID" value="XM_023768751.1"/>
</dbReference>
<gene>
    <name evidence="2" type="ORF">RCC_03465</name>
</gene>
<dbReference type="EMBL" id="FJUY01000004">
    <property type="protein sequence ID" value="CZT17628.1"/>
    <property type="molecule type" value="Genomic_DNA"/>
</dbReference>
<dbReference type="InterPro" id="IPR011009">
    <property type="entry name" value="Kinase-like_dom_sf"/>
</dbReference>
<evidence type="ECO:0000313" key="2">
    <source>
        <dbReference type="EMBL" id="CZT17628.1"/>
    </source>
</evidence>
<dbReference type="AlphaFoldDB" id="A0A2D3USA0"/>
<dbReference type="PANTHER" id="PTHR21310">
    <property type="entry name" value="AMINOGLYCOSIDE PHOSPHOTRANSFERASE-RELATED-RELATED"/>
    <property type="match status" value="1"/>
</dbReference>
<dbReference type="Pfam" id="PF01636">
    <property type="entry name" value="APH"/>
    <property type="match status" value="1"/>
</dbReference>
<dbReference type="InterPro" id="IPR002575">
    <property type="entry name" value="Aminoglycoside_PTrfase"/>
</dbReference>
<organism evidence="2 3">
    <name type="scientific">Ramularia collo-cygni</name>
    <dbReference type="NCBI Taxonomy" id="112498"/>
    <lineage>
        <taxon>Eukaryota</taxon>
        <taxon>Fungi</taxon>
        <taxon>Dikarya</taxon>
        <taxon>Ascomycota</taxon>
        <taxon>Pezizomycotina</taxon>
        <taxon>Dothideomycetes</taxon>
        <taxon>Dothideomycetidae</taxon>
        <taxon>Mycosphaerellales</taxon>
        <taxon>Mycosphaerellaceae</taxon>
        <taxon>Ramularia</taxon>
    </lineage>
</organism>
<evidence type="ECO:0000313" key="3">
    <source>
        <dbReference type="Proteomes" id="UP000225277"/>
    </source>
</evidence>
<dbReference type="Gene3D" id="3.90.1200.10">
    <property type="match status" value="1"/>
</dbReference>
<proteinExistence type="predicted"/>
<dbReference type="STRING" id="112498.A0A2D3USA0"/>
<dbReference type="PANTHER" id="PTHR21310:SF55">
    <property type="entry name" value="AMINOGLYCOSIDE PHOSPHOTRANSFERASE DOMAIN-CONTAINING PROTEIN"/>
    <property type="match status" value="1"/>
</dbReference>
<dbReference type="SUPFAM" id="SSF56112">
    <property type="entry name" value="Protein kinase-like (PK-like)"/>
    <property type="match status" value="1"/>
</dbReference>
<dbReference type="OrthoDB" id="4177236at2759"/>
<name>A0A2D3USA0_9PEZI</name>
<accession>A0A2D3USA0</accession>
<dbReference type="GeneID" id="35598666"/>
<dbReference type="Proteomes" id="UP000225277">
    <property type="component" value="Unassembled WGS sequence"/>
</dbReference>
<protein>
    <recommendedName>
        <fullName evidence="1">Aminoglycoside phosphotransferase domain-containing protein</fullName>
    </recommendedName>
</protein>
<reference evidence="2 3" key="1">
    <citation type="submission" date="2016-03" db="EMBL/GenBank/DDBJ databases">
        <authorList>
            <person name="Ploux O."/>
        </authorList>
    </citation>
    <scope>NUCLEOTIDE SEQUENCE [LARGE SCALE GENOMIC DNA]</scope>
    <source>
        <strain evidence="2 3">URUG2</strain>
    </source>
</reference>
<feature type="domain" description="Aminoglycoside phosphotransferase" evidence="1">
    <location>
        <begin position="84"/>
        <end position="300"/>
    </location>
</feature>
<keyword evidence="3" id="KW-1185">Reference proteome</keyword>
<dbReference type="InterPro" id="IPR051678">
    <property type="entry name" value="AGP_Transferase"/>
</dbReference>